<name>A0A6J4IBP0_9SPHI</name>
<evidence type="ECO:0000313" key="2">
    <source>
        <dbReference type="EMBL" id="CAA9246065.1"/>
    </source>
</evidence>
<feature type="domain" description="Transglutaminase-like" evidence="1">
    <location>
        <begin position="124"/>
        <end position="190"/>
    </location>
</feature>
<evidence type="ECO:0000259" key="1">
    <source>
        <dbReference type="SMART" id="SM00460"/>
    </source>
</evidence>
<proteinExistence type="predicted"/>
<dbReference type="EMBL" id="CADCTQ010000158">
    <property type="protein sequence ID" value="CAA9246065.1"/>
    <property type="molecule type" value="Genomic_DNA"/>
</dbReference>
<dbReference type="AlphaFoldDB" id="A0A6J4IBP0"/>
<gene>
    <name evidence="2" type="ORF">AVDCRST_MAG56-1724</name>
</gene>
<sequence length="345" mass="38474">MRAANGRPGRAFAVGLGLLLGFSLRLPAQPPAFGGHDFRRADSVAARYPGHSLADLKSLSDKLTQPFSADVDKFRAIYRWVCDNIQNDFELYARNKAGRERRRDDPRALAGWNQQLNPQFFQKLLRERKTVCTGYAYLVKELAFHAGLACRIVDGYGRTAGANVGGPGIPNHSWNAVQLDGQWHLCDATWSSGVVDPTQRKFIQQFSDAYFLPPPALFARNHYPLDTACLLMADKPTLREFLHGPLVYRSLIKRRVLPAAPGTFRVEATKGKACTFRLGGDCPDAASVALRIVRGTTTTTAHPTPYRDGNGWTRIDYVFTRTGTFTVHLLLDEEYALTYLVRVSK</sequence>
<dbReference type="Pfam" id="PF01841">
    <property type="entry name" value="Transglut_core"/>
    <property type="match status" value="1"/>
</dbReference>
<protein>
    <recommendedName>
        <fullName evidence="1">Transglutaminase-like domain-containing protein</fullName>
    </recommendedName>
</protein>
<dbReference type="InterPro" id="IPR038765">
    <property type="entry name" value="Papain-like_cys_pep_sf"/>
</dbReference>
<dbReference type="SMART" id="SM00460">
    <property type="entry name" value="TGc"/>
    <property type="match status" value="1"/>
</dbReference>
<dbReference type="PANTHER" id="PTHR46333">
    <property type="entry name" value="CYTOKINESIS PROTEIN 3"/>
    <property type="match status" value="1"/>
</dbReference>
<reference evidence="2" key="1">
    <citation type="submission" date="2020-02" db="EMBL/GenBank/DDBJ databases">
        <authorList>
            <person name="Meier V. D."/>
        </authorList>
    </citation>
    <scope>NUCLEOTIDE SEQUENCE</scope>
    <source>
        <strain evidence="2">AVDCRST_MAG56</strain>
    </source>
</reference>
<dbReference type="PANTHER" id="PTHR46333:SF2">
    <property type="entry name" value="CYTOKINESIS PROTEIN 3"/>
    <property type="match status" value="1"/>
</dbReference>
<dbReference type="InterPro" id="IPR002931">
    <property type="entry name" value="Transglutaminase-like"/>
</dbReference>
<dbReference type="SUPFAM" id="SSF54001">
    <property type="entry name" value="Cysteine proteinases"/>
    <property type="match status" value="1"/>
</dbReference>
<organism evidence="2">
    <name type="scientific">uncultured Cytophagales bacterium</name>
    <dbReference type="NCBI Taxonomy" id="158755"/>
    <lineage>
        <taxon>Bacteria</taxon>
        <taxon>Pseudomonadati</taxon>
        <taxon>Bacteroidota</taxon>
        <taxon>Sphingobacteriia</taxon>
        <taxon>Sphingobacteriales</taxon>
        <taxon>environmental samples</taxon>
    </lineage>
</organism>
<dbReference type="GO" id="GO:0005737">
    <property type="term" value="C:cytoplasm"/>
    <property type="evidence" value="ECO:0007669"/>
    <property type="project" value="TreeGrafter"/>
</dbReference>
<dbReference type="Gene3D" id="3.10.620.30">
    <property type="match status" value="1"/>
</dbReference>
<dbReference type="InterPro" id="IPR052557">
    <property type="entry name" value="CAP/Cytokinesis_protein"/>
</dbReference>
<accession>A0A6J4IBP0</accession>